<organism evidence="1 2">
    <name type="scientific">Polarella glacialis</name>
    <name type="common">Dinoflagellate</name>
    <dbReference type="NCBI Taxonomy" id="89957"/>
    <lineage>
        <taxon>Eukaryota</taxon>
        <taxon>Sar</taxon>
        <taxon>Alveolata</taxon>
        <taxon>Dinophyceae</taxon>
        <taxon>Suessiales</taxon>
        <taxon>Suessiaceae</taxon>
        <taxon>Polarella</taxon>
    </lineage>
</organism>
<proteinExistence type="predicted"/>
<evidence type="ECO:0000313" key="1">
    <source>
        <dbReference type="EMBL" id="CAE8736125.1"/>
    </source>
</evidence>
<name>A0A813LVL3_POLGL</name>
<comment type="caution">
    <text evidence="1">The sequence shown here is derived from an EMBL/GenBank/DDBJ whole genome shotgun (WGS) entry which is preliminary data.</text>
</comment>
<dbReference type="AlphaFoldDB" id="A0A813LVL3"/>
<protein>
    <submittedName>
        <fullName evidence="1">Uncharacterized protein</fullName>
    </submittedName>
</protein>
<reference evidence="1" key="1">
    <citation type="submission" date="2021-02" db="EMBL/GenBank/DDBJ databases">
        <authorList>
            <person name="Dougan E. K."/>
            <person name="Rhodes N."/>
            <person name="Thang M."/>
            <person name="Chan C."/>
        </authorList>
    </citation>
    <scope>NUCLEOTIDE SEQUENCE</scope>
</reference>
<sequence>MLLLLVMLLSLLLFFFFLLLLLLFLKAELSFGFHCSLYNELLIHRLYMPGSSQYNKPSTNNQDATTSCCLLSFPLFFPVVSILFSDGWPSVRGGCYLLAAAP</sequence>
<accession>A0A813LVL3</accession>
<dbReference type="Proteomes" id="UP000626109">
    <property type="component" value="Unassembled WGS sequence"/>
</dbReference>
<gene>
    <name evidence="1" type="ORF">PGLA2088_LOCUS48180</name>
</gene>
<evidence type="ECO:0000313" key="2">
    <source>
        <dbReference type="Proteomes" id="UP000626109"/>
    </source>
</evidence>
<dbReference type="EMBL" id="CAJNNW010036625">
    <property type="protein sequence ID" value="CAE8736125.1"/>
    <property type="molecule type" value="Genomic_DNA"/>
</dbReference>